<sequence length="201" mass="21062">MTGWLTLYARSRRVPVAAAVSFAALALAWTGWSVFTDRPRLEPAFALLTILLALAPMIPTLAGDDDALESSAARPWPPRRALHLLTAGLIVAVPAVASAATGASFGPPAETLRNVAGLTGLIGLGVALAGTRMAWQLPICWTVAQLIFAGGDRAKWFFWLVEPTSSRVATATAAVLFVAGMLAYAWRVGPRLATAEAALGQ</sequence>
<organism evidence="2 3">
    <name type="scientific">Paractinoplanes bogorensis</name>
    <dbReference type="NCBI Taxonomy" id="1610840"/>
    <lineage>
        <taxon>Bacteria</taxon>
        <taxon>Bacillati</taxon>
        <taxon>Actinomycetota</taxon>
        <taxon>Actinomycetes</taxon>
        <taxon>Micromonosporales</taxon>
        <taxon>Micromonosporaceae</taxon>
        <taxon>Paractinoplanes</taxon>
    </lineage>
</organism>
<feature type="transmembrane region" description="Helical" evidence="1">
    <location>
        <begin position="168"/>
        <end position="186"/>
    </location>
</feature>
<evidence type="ECO:0008006" key="4">
    <source>
        <dbReference type="Google" id="ProtNLM"/>
    </source>
</evidence>
<feature type="transmembrane region" description="Helical" evidence="1">
    <location>
        <begin position="82"/>
        <end position="103"/>
    </location>
</feature>
<feature type="transmembrane region" description="Helical" evidence="1">
    <location>
        <begin position="44"/>
        <end position="62"/>
    </location>
</feature>
<proteinExistence type="predicted"/>
<keyword evidence="1" id="KW-0812">Transmembrane</keyword>
<protein>
    <recommendedName>
        <fullName evidence="4">Integral membrane protein</fullName>
    </recommendedName>
</protein>
<evidence type="ECO:0000313" key="3">
    <source>
        <dbReference type="Proteomes" id="UP001519654"/>
    </source>
</evidence>
<reference evidence="2 3" key="1">
    <citation type="submission" date="2021-06" db="EMBL/GenBank/DDBJ databases">
        <title>Actinoplanes lichenicola sp. nov., and Actinoplanes ovalisporus sp. nov., isolated from lichen in Thailand.</title>
        <authorList>
            <person name="Saeng-In P."/>
            <person name="Kanchanasin P."/>
            <person name="Yuki M."/>
            <person name="Kudo T."/>
            <person name="Ohkuma M."/>
            <person name="Phongsopitanun W."/>
            <person name="Tanasupawat S."/>
        </authorList>
    </citation>
    <scope>NUCLEOTIDE SEQUENCE [LARGE SCALE GENOMIC DNA]</scope>
    <source>
        <strain evidence="2 3">NBRC 110975</strain>
    </source>
</reference>
<dbReference type="EMBL" id="JAHKKG010000005">
    <property type="protein sequence ID" value="MBU2664926.1"/>
    <property type="molecule type" value="Genomic_DNA"/>
</dbReference>
<gene>
    <name evidence="2" type="ORF">KOI35_15595</name>
</gene>
<dbReference type="Proteomes" id="UP001519654">
    <property type="component" value="Unassembled WGS sequence"/>
</dbReference>
<keyword evidence="1" id="KW-0472">Membrane</keyword>
<keyword evidence="3" id="KW-1185">Reference proteome</keyword>
<evidence type="ECO:0000256" key="1">
    <source>
        <dbReference type="SAM" id="Phobius"/>
    </source>
</evidence>
<keyword evidence="1" id="KW-1133">Transmembrane helix</keyword>
<dbReference type="RefSeq" id="WP_215788115.1">
    <property type="nucleotide sequence ID" value="NZ_JAHKKG010000005.1"/>
</dbReference>
<name>A0ABS5YPD7_9ACTN</name>
<comment type="caution">
    <text evidence="2">The sequence shown here is derived from an EMBL/GenBank/DDBJ whole genome shotgun (WGS) entry which is preliminary data.</text>
</comment>
<feature type="transmembrane region" description="Helical" evidence="1">
    <location>
        <begin position="115"/>
        <end position="135"/>
    </location>
</feature>
<accession>A0ABS5YPD7</accession>
<feature type="transmembrane region" description="Helical" evidence="1">
    <location>
        <begin position="14"/>
        <end position="32"/>
    </location>
</feature>
<evidence type="ECO:0000313" key="2">
    <source>
        <dbReference type="EMBL" id="MBU2664926.1"/>
    </source>
</evidence>